<dbReference type="FunFam" id="3.40.640.10:FF:000011">
    <property type="entry name" value="Ornithine aminotransferase"/>
    <property type="match status" value="1"/>
</dbReference>
<dbReference type="Gene3D" id="3.40.640.10">
    <property type="entry name" value="Type I PLP-dependent aspartate aminotransferase-like (Major domain)"/>
    <property type="match status" value="1"/>
</dbReference>
<dbReference type="CDD" id="cd00610">
    <property type="entry name" value="OAT_like"/>
    <property type="match status" value="1"/>
</dbReference>
<keyword evidence="4 9" id="KW-0032">Aminotransferase</keyword>
<comment type="caution">
    <text evidence="9">The sequence shown here is derived from an EMBL/GenBank/DDBJ whole genome shotgun (WGS) entry which is preliminary data.</text>
</comment>
<reference evidence="9 10" key="1">
    <citation type="submission" date="2018-07" db="EMBL/GenBank/DDBJ databases">
        <title>Genome analysis of Larkinella rosea.</title>
        <authorList>
            <person name="Zhou Z."/>
            <person name="Wang G."/>
        </authorList>
    </citation>
    <scope>NUCLEOTIDE SEQUENCE [LARGE SCALE GENOMIC DNA]</scope>
    <source>
        <strain evidence="10">zzj9</strain>
    </source>
</reference>
<dbReference type="PANTHER" id="PTHR11986:SF18">
    <property type="entry name" value="ORNITHINE AMINOTRANSFERASE, MITOCHONDRIAL"/>
    <property type="match status" value="1"/>
</dbReference>
<dbReference type="FunFam" id="3.90.1150.10:FF:000152">
    <property type="entry name" value="Ornithine aminotransferase"/>
    <property type="match status" value="1"/>
</dbReference>
<dbReference type="InterPro" id="IPR049704">
    <property type="entry name" value="Aminotrans_3_PPA_site"/>
</dbReference>
<dbReference type="GO" id="GO:0030170">
    <property type="term" value="F:pyridoxal phosphate binding"/>
    <property type="evidence" value="ECO:0007669"/>
    <property type="project" value="InterPro"/>
</dbReference>
<dbReference type="Proteomes" id="UP000253383">
    <property type="component" value="Unassembled WGS sequence"/>
</dbReference>
<dbReference type="InterPro" id="IPR050103">
    <property type="entry name" value="Class-III_PLP-dep_AT"/>
</dbReference>
<dbReference type="InterPro" id="IPR005814">
    <property type="entry name" value="Aminotrans_3"/>
</dbReference>
<keyword evidence="10" id="KW-1185">Reference proteome</keyword>
<dbReference type="NCBIfam" id="TIGR01885">
    <property type="entry name" value="Orn_aminotrans"/>
    <property type="match status" value="1"/>
</dbReference>
<sequence>MQTLPTVTATQQAIDLEWKYGAHNYKPVPVVLNRGEGIFLWDVEGRKYFDFLSAYSAVSQGHCHPRIINALIEQAQRLTLTSRAFHTDQLGVCEKYLCDYFGYDKVLMMNSGAEGGETALKLTRKWAYKVKGIPQNQAKTVYATGNFWGRTLAAISSSTDPESTNDYGPLLPGYLLIPYNDLNALEAIFRKEPHIAGFMVEPIQGEAGVVVPDEGYLKGVRELCTKYNVLFIADEVQTGIGRTGKRLACDHESVKPDLLVLGKALSGGTMPVSAVLASDEVMLTIKPGEHGSTYGGNPLACAVTMEALRVVEDEKLAENAAVMGEVFRSRMNALVDKTEMVKLVRGKGLLNAIVIGEHPAYGEKTSWEICLRLKDKGLLCKPTHGDKIRFAPPLVITDEQMHEACDLIEETILELEP</sequence>
<evidence type="ECO:0000256" key="3">
    <source>
        <dbReference type="ARBA" id="ARBA00012924"/>
    </source>
</evidence>
<comment type="cofactor">
    <cofactor evidence="1">
        <name>pyridoxal 5'-phosphate</name>
        <dbReference type="ChEBI" id="CHEBI:597326"/>
    </cofactor>
</comment>
<evidence type="ECO:0000256" key="8">
    <source>
        <dbReference type="RuleBase" id="RU003560"/>
    </source>
</evidence>
<dbReference type="InterPro" id="IPR015421">
    <property type="entry name" value="PyrdxlP-dep_Trfase_major"/>
</dbReference>
<evidence type="ECO:0000256" key="7">
    <source>
        <dbReference type="ARBA" id="ARBA00030587"/>
    </source>
</evidence>
<evidence type="ECO:0000256" key="1">
    <source>
        <dbReference type="ARBA" id="ARBA00001933"/>
    </source>
</evidence>
<evidence type="ECO:0000313" key="10">
    <source>
        <dbReference type="Proteomes" id="UP000253383"/>
    </source>
</evidence>
<evidence type="ECO:0000256" key="6">
    <source>
        <dbReference type="ARBA" id="ARBA00022898"/>
    </source>
</evidence>
<dbReference type="InterPro" id="IPR015424">
    <property type="entry name" value="PyrdxlP-dep_Trfase"/>
</dbReference>
<dbReference type="InterPro" id="IPR015422">
    <property type="entry name" value="PyrdxlP-dep_Trfase_small"/>
</dbReference>
<comment type="similarity">
    <text evidence="8">Belongs to the class-III pyridoxal-phosphate-dependent aminotransferase family.</text>
</comment>
<dbReference type="UniPathway" id="UPA00098">
    <property type="reaction ID" value="UER00358"/>
</dbReference>
<keyword evidence="5 9" id="KW-0808">Transferase</keyword>
<dbReference type="AlphaFoldDB" id="A0A368JJM7"/>
<dbReference type="RefSeq" id="WP_114408631.1">
    <property type="nucleotide sequence ID" value="NZ_QOWE01000023.1"/>
</dbReference>
<proteinExistence type="inferred from homology"/>
<dbReference type="SUPFAM" id="SSF53383">
    <property type="entry name" value="PLP-dependent transferases"/>
    <property type="match status" value="1"/>
</dbReference>
<dbReference type="GO" id="GO:0055129">
    <property type="term" value="P:L-proline biosynthetic process"/>
    <property type="evidence" value="ECO:0007669"/>
    <property type="project" value="UniProtKB-UniPathway"/>
</dbReference>
<dbReference type="InterPro" id="IPR010164">
    <property type="entry name" value="Orn_aminotrans"/>
</dbReference>
<comment type="pathway">
    <text evidence="2">Amino-acid biosynthesis; L-proline biosynthesis; L-glutamate 5-semialdehyde from L-ornithine: step 1/1.</text>
</comment>
<dbReference type="OrthoDB" id="9807885at2"/>
<name>A0A368JJM7_9BACT</name>
<dbReference type="GO" id="GO:0005737">
    <property type="term" value="C:cytoplasm"/>
    <property type="evidence" value="ECO:0007669"/>
    <property type="project" value="TreeGrafter"/>
</dbReference>
<dbReference type="GO" id="GO:0019544">
    <property type="term" value="P:L-arginine catabolic process to L-glutamate"/>
    <property type="evidence" value="ECO:0007669"/>
    <property type="project" value="TreeGrafter"/>
</dbReference>
<keyword evidence="6 8" id="KW-0663">Pyridoxal phosphate</keyword>
<evidence type="ECO:0000256" key="5">
    <source>
        <dbReference type="ARBA" id="ARBA00022679"/>
    </source>
</evidence>
<accession>A0A368JJM7</accession>
<evidence type="ECO:0000256" key="2">
    <source>
        <dbReference type="ARBA" id="ARBA00004998"/>
    </source>
</evidence>
<evidence type="ECO:0000256" key="4">
    <source>
        <dbReference type="ARBA" id="ARBA00022576"/>
    </source>
</evidence>
<dbReference type="PIRSF" id="PIRSF000521">
    <property type="entry name" value="Transaminase_4ab_Lys_Orn"/>
    <property type="match status" value="1"/>
</dbReference>
<evidence type="ECO:0000313" key="9">
    <source>
        <dbReference type="EMBL" id="RCR66884.1"/>
    </source>
</evidence>
<dbReference type="GO" id="GO:0004587">
    <property type="term" value="F:ornithine aminotransferase activity"/>
    <property type="evidence" value="ECO:0007669"/>
    <property type="project" value="UniProtKB-EC"/>
</dbReference>
<dbReference type="GO" id="GO:0042802">
    <property type="term" value="F:identical protein binding"/>
    <property type="evidence" value="ECO:0007669"/>
    <property type="project" value="TreeGrafter"/>
</dbReference>
<dbReference type="EC" id="2.6.1.13" evidence="3"/>
<dbReference type="GO" id="GO:0010121">
    <property type="term" value="P:L-arginine catabolic process to proline via ornithine"/>
    <property type="evidence" value="ECO:0007669"/>
    <property type="project" value="TreeGrafter"/>
</dbReference>
<gene>
    <name evidence="9" type="primary">rocD</name>
    <name evidence="9" type="ORF">DUE52_24085</name>
</gene>
<dbReference type="Pfam" id="PF00202">
    <property type="entry name" value="Aminotran_3"/>
    <property type="match status" value="1"/>
</dbReference>
<dbReference type="Gene3D" id="3.90.1150.10">
    <property type="entry name" value="Aspartate Aminotransferase, domain 1"/>
    <property type="match status" value="1"/>
</dbReference>
<dbReference type="PROSITE" id="PS00600">
    <property type="entry name" value="AA_TRANSFER_CLASS_3"/>
    <property type="match status" value="1"/>
</dbReference>
<dbReference type="PANTHER" id="PTHR11986">
    <property type="entry name" value="AMINOTRANSFERASE CLASS III"/>
    <property type="match status" value="1"/>
</dbReference>
<organism evidence="9 10">
    <name type="scientific">Larkinella punicea</name>
    <dbReference type="NCBI Taxonomy" id="2315727"/>
    <lineage>
        <taxon>Bacteria</taxon>
        <taxon>Pseudomonadati</taxon>
        <taxon>Bacteroidota</taxon>
        <taxon>Cytophagia</taxon>
        <taxon>Cytophagales</taxon>
        <taxon>Spirosomataceae</taxon>
        <taxon>Larkinella</taxon>
    </lineage>
</organism>
<protein>
    <recommendedName>
        <fullName evidence="3">ornithine aminotransferase</fullName>
        <ecNumber evidence="3">2.6.1.13</ecNumber>
    </recommendedName>
    <alternativeName>
        <fullName evidence="7">Ornithine--oxo-acid aminotransferase</fullName>
    </alternativeName>
</protein>
<dbReference type="EMBL" id="QOWE01000023">
    <property type="protein sequence ID" value="RCR66884.1"/>
    <property type="molecule type" value="Genomic_DNA"/>
</dbReference>